<comment type="caution">
    <text evidence="4">The sequence shown here is derived from an EMBL/GenBank/DDBJ whole genome shotgun (WGS) entry which is preliminary data.</text>
</comment>
<dbReference type="AlphaFoldDB" id="A0A8H3H5K8"/>
<evidence type="ECO:0000256" key="1">
    <source>
        <dbReference type="ARBA" id="ARBA00004123"/>
    </source>
</evidence>
<evidence type="ECO:0000313" key="4">
    <source>
        <dbReference type="EMBL" id="CAE6497668.1"/>
    </source>
</evidence>
<dbReference type="Pfam" id="PF11951">
    <property type="entry name" value="Fungal_trans_2"/>
    <property type="match status" value="1"/>
</dbReference>
<proteinExistence type="predicted"/>
<accession>A0A8H3H5K8</accession>
<keyword evidence="2" id="KW-0539">Nucleus</keyword>
<dbReference type="Proteomes" id="UP000663888">
    <property type="component" value="Unassembled WGS sequence"/>
</dbReference>
<dbReference type="EMBL" id="CAJMWX010001585">
    <property type="protein sequence ID" value="CAE6497668.1"/>
    <property type="molecule type" value="Genomic_DNA"/>
</dbReference>
<organism evidence="4 5">
    <name type="scientific">Rhizoctonia solani</name>
    <dbReference type="NCBI Taxonomy" id="456999"/>
    <lineage>
        <taxon>Eukaryota</taxon>
        <taxon>Fungi</taxon>
        <taxon>Dikarya</taxon>
        <taxon>Basidiomycota</taxon>
        <taxon>Agaricomycotina</taxon>
        <taxon>Agaricomycetes</taxon>
        <taxon>Cantharellales</taxon>
        <taxon>Ceratobasidiaceae</taxon>
        <taxon>Rhizoctonia</taxon>
    </lineage>
</organism>
<dbReference type="GO" id="GO:0005634">
    <property type="term" value="C:nucleus"/>
    <property type="evidence" value="ECO:0007669"/>
    <property type="project" value="UniProtKB-SubCell"/>
</dbReference>
<protein>
    <submittedName>
        <fullName evidence="4">Uncharacterized protein</fullName>
    </submittedName>
</protein>
<evidence type="ECO:0000313" key="5">
    <source>
        <dbReference type="Proteomes" id="UP000663888"/>
    </source>
</evidence>
<comment type="subcellular location">
    <subcellularLocation>
        <location evidence="1">Nucleus</location>
    </subcellularLocation>
</comment>
<name>A0A8H3H5K8_9AGAM</name>
<dbReference type="InterPro" id="IPR021858">
    <property type="entry name" value="Fun_TF"/>
</dbReference>
<dbReference type="PANTHER" id="PTHR37534">
    <property type="entry name" value="TRANSCRIPTIONAL ACTIVATOR PROTEIN UGA3"/>
    <property type="match status" value="1"/>
</dbReference>
<sequence length="550" mass="61912">MTTSESTTDFFTCNSEHEKCQETHPRCQNSGIEPPGYTDGEPRNLLNEKIRTLPAPHAEAGSSRATVRQEFSSVDTGELLGVGETIQRSSGPVRPLGALYSLGQLLDVVPYAQPTSDPSAVLVANQLPPYTERQDSDMTSDDEDPSSVISSSLIRRQPVLDKTAESNALPFVLQGYARWISRVAFDPLKLTGITREFVYSQFEDDQSRWTVALLANIGSRVGTVEFVEGKQAPMLSALKTATRQRLRAVKSRPNPRRAELVKAFNCAAEAMIVHFYASPISEVITLRQETASVFRQLCPGPLDAPINLPSLLQHPLGGLWHYVEMDVMFSVASDMPTLFRYDVNIPGSQPSNSYLSIPSIQTEGVLQWRRGIPNQLVLLLANMKMIRQDGLSPNKEMITSLERDIHELQRFDGSSSERYLAIMRSVVQECWRQAAFIYLYMAVCGDSPDTPRVRETFKRYMGLLNMTEPGRFPDELLIFSFLLVSLAAQKQRDRKIIRQRALGLHTRDRTHIATSWIIFVIDDIWTRAHAEQRLVKWSDVAVSRKRLLNV</sequence>
<reference evidence="4" key="1">
    <citation type="submission" date="2021-01" db="EMBL/GenBank/DDBJ databases">
        <authorList>
            <person name="Kaushik A."/>
        </authorList>
    </citation>
    <scope>NUCLEOTIDE SEQUENCE</scope>
    <source>
        <strain evidence="4">AG4-R118</strain>
    </source>
</reference>
<evidence type="ECO:0000256" key="3">
    <source>
        <dbReference type="SAM" id="MobiDB-lite"/>
    </source>
</evidence>
<evidence type="ECO:0000256" key="2">
    <source>
        <dbReference type="ARBA" id="ARBA00023242"/>
    </source>
</evidence>
<gene>
    <name evidence="4" type="ORF">RDB_LOCUS149200</name>
</gene>
<dbReference type="PANTHER" id="PTHR37534:SF46">
    <property type="entry name" value="ZN(II)2CYS6 TRANSCRIPTION FACTOR (EUROFUNG)"/>
    <property type="match status" value="1"/>
</dbReference>
<feature type="region of interest" description="Disordered" evidence="3">
    <location>
        <begin position="23"/>
        <end position="43"/>
    </location>
</feature>